<evidence type="ECO:0008006" key="4">
    <source>
        <dbReference type="Google" id="ProtNLM"/>
    </source>
</evidence>
<dbReference type="AlphaFoldDB" id="A0A2U2BRJ3"/>
<organism evidence="2 3">
    <name type="scientific">Marinicauda salina</name>
    <dbReference type="NCBI Taxonomy" id="2135793"/>
    <lineage>
        <taxon>Bacteria</taxon>
        <taxon>Pseudomonadati</taxon>
        <taxon>Pseudomonadota</taxon>
        <taxon>Alphaproteobacteria</taxon>
        <taxon>Maricaulales</taxon>
        <taxon>Maricaulaceae</taxon>
        <taxon>Marinicauda</taxon>
    </lineage>
</organism>
<accession>A0A2U2BRJ3</accession>
<gene>
    <name evidence="2" type="ORF">DDZ18_12790</name>
</gene>
<feature type="transmembrane region" description="Helical" evidence="1">
    <location>
        <begin position="143"/>
        <end position="176"/>
    </location>
</feature>
<dbReference type="PANTHER" id="PTHR41795:SF1">
    <property type="entry name" value="EXOPOLYSACCHARIDE SYNTHESIS PROTEIN"/>
    <property type="match status" value="1"/>
</dbReference>
<dbReference type="RefSeq" id="WP_109253788.1">
    <property type="nucleotide sequence ID" value="NZ_QEXV01000006.1"/>
</dbReference>
<keyword evidence="1" id="KW-1133">Transmembrane helix</keyword>
<evidence type="ECO:0000256" key="1">
    <source>
        <dbReference type="SAM" id="Phobius"/>
    </source>
</evidence>
<sequence>MTNTAGRGPRGDDAATLEEIFEDILRAETGERITVDDILAGLEHRSFGPLLLIPTLLAIMPIIGALPGVSYGMGFLALFISIQFAVSAPKLWLPRRIRRVSFHRKSFERGVEKAKPWLRRVDRLILPRFHIAFQEPMPRLVALLCVALSLLMVIYATVPGGVVIPALALLLIALALTTHDGLLLLLGVGASVAAITGTVWLAMRVF</sequence>
<dbReference type="Proteomes" id="UP000245168">
    <property type="component" value="Unassembled WGS sequence"/>
</dbReference>
<evidence type="ECO:0000313" key="2">
    <source>
        <dbReference type="EMBL" id="PWE16633.1"/>
    </source>
</evidence>
<dbReference type="InterPro" id="IPR010331">
    <property type="entry name" value="ExoD"/>
</dbReference>
<proteinExistence type="predicted"/>
<feature type="transmembrane region" description="Helical" evidence="1">
    <location>
        <begin position="47"/>
        <end position="66"/>
    </location>
</feature>
<evidence type="ECO:0000313" key="3">
    <source>
        <dbReference type="Proteomes" id="UP000245168"/>
    </source>
</evidence>
<keyword evidence="1" id="KW-0812">Transmembrane</keyword>
<dbReference type="PANTHER" id="PTHR41795">
    <property type="entry name" value="EXOPOLYSACCHARIDE SYNTHESIS PROTEIN"/>
    <property type="match status" value="1"/>
</dbReference>
<keyword evidence="1" id="KW-0472">Membrane</keyword>
<feature type="transmembrane region" description="Helical" evidence="1">
    <location>
        <begin position="182"/>
        <end position="203"/>
    </location>
</feature>
<keyword evidence="3" id="KW-1185">Reference proteome</keyword>
<dbReference type="EMBL" id="QEXV01000006">
    <property type="protein sequence ID" value="PWE16633.1"/>
    <property type="molecule type" value="Genomic_DNA"/>
</dbReference>
<reference evidence="3" key="1">
    <citation type="submission" date="2018-05" db="EMBL/GenBank/DDBJ databases">
        <authorList>
            <person name="Liu B.-T."/>
        </authorList>
    </citation>
    <scope>NUCLEOTIDE SEQUENCE [LARGE SCALE GENOMIC DNA]</scope>
    <source>
        <strain evidence="3">WD6-1</strain>
    </source>
</reference>
<comment type="caution">
    <text evidence="2">The sequence shown here is derived from an EMBL/GenBank/DDBJ whole genome shotgun (WGS) entry which is preliminary data.</text>
</comment>
<dbReference type="Pfam" id="PF06055">
    <property type="entry name" value="ExoD"/>
    <property type="match status" value="1"/>
</dbReference>
<protein>
    <recommendedName>
        <fullName evidence="4">Exopolysaccharide biosynthesis protein</fullName>
    </recommendedName>
</protein>
<name>A0A2U2BRJ3_9PROT</name>
<feature type="transmembrane region" description="Helical" evidence="1">
    <location>
        <begin position="72"/>
        <end position="93"/>
    </location>
</feature>
<dbReference type="PIRSF" id="PIRSF033239">
    <property type="entry name" value="ExoD"/>
    <property type="match status" value="1"/>
</dbReference>
<dbReference type="OrthoDB" id="7949130at2"/>